<evidence type="ECO:0000313" key="2">
    <source>
        <dbReference type="WBParaSite" id="PDA_v2.g14302.t1"/>
    </source>
</evidence>
<dbReference type="Proteomes" id="UP000887578">
    <property type="component" value="Unplaced"/>
</dbReference>
<dbReference type="AlphaFoldDB" id="A0A914PFG2"/>
<name>A0A914PFG2_9BILA</name>
<organism evidence="1 2">
    <name type="scientific">Panagrolaimus davidi</name>
    <dbReference type="NCBI Taxonomy" id="227884"/>
    <lineage>
        <taxon>Eukaryota</taxon>
        <taxon>Metazoa</taxon>
        <taxon>Ecdysozoa</taxon>
        <taxon>Nematoda</taxon>
        <taxon>Chromadorea</taxon>
        <taxon>Rhabditida</taxon>
        <taxon>Tylenchina</taxon>
        <taxon>Panagrolaimomorpha</taxon>
        <taxon>Panagrolaimoidea</taxon>
        <taxon>Panagrolaimidae</taxon>
        <taxon>Panagrolaimus</taxon>
    </lineage>
</organism>
<accession>A0A914PFG2</accession>
<sequence length="154" mass="17561">MEESDFGVASTPVAQQLVLYVTVDLRIVFFQWPGLIVRKQVVKEVRNDLTTLEVLQHLIKCSGVELKKFKLAFGVFSTGMNCDTARLFCLRETQKGLRFEEIDYLQWRCALLAEMSTSVSFQFLLDFTDTEDGINSFATSSAHSICPIDMEFKQ</sequence>
<proteinExistence type="predicted"/>
<dbReference type="WBParaSite" id="PDA_v2.g14302.t1">
    <property type="protein sequence ID" value="PDA_v2.g14302.t1"/>
    <property type="gene ID" value="PDA_v2.g14302"/>
</dbReference>
<reference evidence="2" key="1">
    <citation type="submission" date="2022-11" db="UniProtKB">
        <authorList>
            <consortium name="WormBaseParasite"/>
        </authorList>
    </citation>
    <scope>IDENTIFICATION</scope>
</reference>
<evidence type="ECO:0000313" key="1">
    <source>
        <dbReference type="Proteomes" id="UP000887578"/>
    </source>
</evidence>
<keyword evidence="1" id="KW-1185">Reference proteome</keyword>
<protein>
    <submittedName>
        <fullName evidence="2">Uncharacterized protein</fullName>
    </submittedName>
</protein>